<evidence type="ECO:0000256" key="1">
    <source>
        <dbReference type="SAM" id="MobiDB-lite"/>
    </source>
</evidence>
<dbReference type="HOGENOM" id="CLU_1402522_0_0_1"/>
<evidence type="ECO:0000313" key="3">
    <source>
        <dbReference type="Proteomes" id="UP000027222"/>
    </source>
</evidence>
<reference evidence="3" key="1">
    <citation type="journal article" date="2014" name="Proc. Natl. Acad. Sci. U.S.A.">
        <title>Extensive sampling of basidiomycete genomes demonstrates inadequacy of the white-rot/brown-rot paradigm for wood decay fungi.</title>
        <authorList>
            <person name="Riley R."/>
            <person name="Salamov A.A."/>
            <person name="Brown D.W."/>
            <person name="Nagy L.G."/>
            <person name="Floudas D."/>
            <person name="Held B.W."/>
            <person name="Levasseur A."/>
            <person name="Lombard V."/>
            <person name="Morin E."/>
            <person name="Otillar R."/>
            <person name="Lindquist E.A."/>
            <person name="Sun H."/>
            <person name="LaButti K.M."/>
            <person name="Schmutz J."/>
            <person name="Jabbour D."/>
            <person name="Luo H."/>
            <person name="Baker S.E."/>
            <person name="Pisabarro A.G."/>
            <person name="Walton J.D."/>
            <person name="Blanchette R.A."/>
            <person name="Henrissat B."/>
            <person name="Martin F."/>
            <person name="Cullen D."/>
            <person name="Hibbett D.S."/>
            <person name="Grigoriev I.V."/>
        </authorList>
    </citation>
    <scope>NUCLEOTIDE SEQUENCE [LARGE SCALE GENOMIC DNA]</scope>
    <source>
        <strain evidence="3">CBS 339.88</strain>
    </source>
</reference>
<gene>
    <name evidence="2" type="ORF">GALMADRAFT_225072</name>
</gene>
<proteinExistence type="predicted"/>
<protein>
    <submittedName>
        <fullName evidence="2">Uncharacterized protein</fullName>
    </submittedName>
</protein>
<keyword evidence="3" id="KW-1185">Reference proteome</keyword>
<dbReference type="Proteomes" id="UP000027222">
    <property type="component" value="Unassembled WGS sequence"/>
</dbReference>
<dbReference type="AlphaFoldDB" id="A0A067TAJ4"/>
<dbReference type="EMBL" id="KL142377">
    <property type="protein sequence ID" value="KDR76904.1"/>
    <property type="molecule type" value="Genomic_DNA"/>
</dbReference>
<name>A0A067TAJ4_GALM3</name>
<sequence>MASTGTTTRPPPDDPSPPIEPPAAGKAAELPKELGDDPNECGPSEDASPPLEPPAVAEFLASCTEVGDEQNDILRQNSGARGGHPVSHIHWEQEAAVMARVGVRFIQRDGAMSNIVYIGNFEPRPRNWTLNLNRFNVPFGSSVQILTDVQFMGIHTIHGMWHVYDPSLPANGRTAHYSLKGTAFRLWYEFRGYR</sequence>
<evidence type="ECO:0000313" key="2">
    <source>
        <dbReference type="EMBL" id="KDR76904.1"/>
    </source>
</evidence>
<organism evidence="2 3">
    <name type="scientific">Galerina marginata (strain CBS 339.88)</name>
    <dbReference type="NCBI Taxonomy" id="685588"/>
    <lineage>
        <taxon>Eukaryota</taxon>
        <taxon>Fungi</taxon>
        <taxon>Dikarya</taxon>
        <taxon>Basidiomycota</taxon>
        <taxon>Agaricomycotina</taxon>
        <taxon>Agaricomycetes</taxon>
        <taxon>Agaricomycetidae</taxon>
        <taxon>Agaricales</taxon>
        <taxon>Agaricineae</taxon>
        <taxon>Strophariaceae</taxon>
        <taxon>Galerina</taxon>
    </lineage>
</organism>
<feature type="compositionally biased region" description="Pro residues" evidence="1">
    <location>
        <begin position="9"/>
        <end position="21"/>
    </location>
</feature>
<accession>A0A067TAJ4</accession>
<feature type="region of interest" description="Disordered" evidence="1">
    <location>
        <begin position="1"/>
        <end position="53"/>
    </location>
</feature>